<dbReference type="PROSITE" id="PS51257">
    <property type="entry name" value="PROKAR_LIPOPROTEIN"/>
    <property type="match status" value="1"/>
</dbReference>
<dbReference type="PANTHER" id="PTHR42852:SF13">
    <property type="entry name" value="PROTEIN DIPZ"/>
    <property type="match status" value="1"/>
</dbReference>
<dbReference type="Pfam" id="PF00578">
    <property type="entry name" value="AhpC-TSA"/>
    <property type="match status" value="1"/>
</dbReference>
<keyword evidence="3" id="KW-1185">Reference proteome</keyword>
<sequence>MKKLLLLSATALVAFSCGQKNKAHISGTFSGISKDTIYLEMLTTKGRTVVDSTVTNQQGNYRFTVSTPVAAPTFYNIVYKQSSIPVIVSPGEKVKVNSLCDLGRNYTVEGSDDSKLLKEFNTMYSNGVRSLDSLANLYSETRPTPDNDARRTALLREYTQRYVKIKREHIAFIVKNASSMAAVYALYQRLPNDEALFNANDDRVYYRMVADSLADKYPASPHVIALLRDVKTQDDAAALAQQVSRQQAETAGLNHPEITLQDMFGKDHKLSELKNKAILLTFWSVTDPKGPAMNNEMKELYKEFSGKGFDIYQVSLDSDKASWILAVQAQKLPWTNVIDPNGFTGLPAMSYNVAATPVNFLINRRGNITGRNLQGAALRTRVAELTR</sequence>
<dbReference type="EMBL" id="ADLD01000003">
    <property type="protein sequence ID" value="EHB93433.1"/>
    <property type="molecule type" value="Genomic_DNA"/>
</dbReference>
<dbReference type="CDD" id="cd02966">
    <property type="entry name" value="TlpA_like_family"/>
    <property type="match status" value="1"/>
</dbReference>
<dbReference type="PANTHER" id="PTHR42852">
    <property type="entry name" value="THIOL:DISULFIDE INTERCHANGE PROTEIN DSBE"/>
    <property type="match status" value="1"/>
</dbReference>
<feature type="domain" description="Thioredoxin" evidence="1">
    <location>
        <begin position="249"/>
        <end position="387"/>
    </location>
</feature>
<dbReference type="InterPro" id="IPR050553">
    <property type="entry name" value="Thioredoxin_ResA/DsbE_sf"/>
</dbReference>
<evidence type="ECO:0000259" key="1">
    <source>
        <dbReference type="PROSITE" id="PS51352"/>
    </source>
</evidence>
<accession>G5H5J4</accession>
<dbReference type="GeneID" id="92816627"/>
<dbReference type="OrthoDB" id="6399635at2"/>
<evidence type="ECO:0000313" key="3">
    <source>
        <dbReference type="Proteomes" id="UP000006008"/>
    </source>
</evidence>
<protein>
    <recommendedName>
        <fullName evidence="1">Thioredoxin domain-containing protein</fullName>
    </recommendedName>
</protein>
<dbReference type="SUPFAM" id="SSF52833">
    <property type="entry name" value="Thioredoxin-like"/>
    <property type="match status" value="1"/>
</dbReference>
<comment type="caution">
    <text evidence="2">The sequence shown here is derived from an EMBL/GenBank/DDBJ whole genome shotgun (WGS) entry which is preliminary data.</text>
</comment>
<evidence type="ECO:0000313" key="2">
    <source>
        <dbReference type="EMBL" id="EHB93433.1"/>
    </source>
</evidence>
<gene>
    <name evidence="2" type="ORF">HMPREF9450_00204</name>
</gene>
<proteinExistence type="predicted"/>
<dbReference type="Proteomes" id="UP000006008">
    <property type="component" value="Unassembled WGS sequence"/>
</dbReference>
<dbReference type="GO" id="GO:0016209">
    <property type="term" value="F:antioxidant activity"/>
    <property type="evidence" value="ECO:0007669"/>
    <property type="project" value="InterPro"/>
</dbReference>
<dbReference type="eggNOG" id="COG0526">
    <property type="taxonomic scope" value="Bacteria"/>
</dbReference>
<dbReference type="PATRIC" id="fig|742725.3.peg.229"/>
<dbReference type="Gene3D" id="3.40.30.10">
    <property type="entry name" value="Glutaredoxin"/>
    <property type="match status" value="1"/>
</dbReference>
<dbReference type="InterPro" id="IPR013766">
    <property type="entry name" value="Thioredoxin_domain"/>
</dbReference>
<organism evidence="2 3">
    <name type="scientific">Alistipes indistinctus YIT 12060</name>
    <dbReference type="NCBI Taxonomy" id="742725"/>
    <lineage>
        <taxon>Bacteria</taxon>
        <taxon>Pseudomonadati</taxon>
        <taxon>Bacteroidota</taxon>
        <taxon>Bacteroidia</taxon>
        <taxon>Bacteroidales</taxon>
        <taxon>Rikenellaceae</taxon>
        <taxon>Alistipes</taxon>
    </lineage>
</organism>
<dbReference type="STRING" id="742725.HMPREF9450_00204"/>
<dbReference type="HOGENOM" id="CLU_042529_1_4_10"/>
<dbReference type="AlphaFoldDB" id="G5H5J4"/>
<dbReference type="InterPro" id="IPR000866">
    <property type="entry name" value="AhpC/TSA"/>
</dbReference>
<dbReference type="InterPro" id="IPR036249">
    <property type="entry name" value="Thioredoxin-like_sf"/>
</dbReference>
<dbReference type="PROSITE" id="PS51352">
    <property type="entry name" value="THIOREDOXIN_2"/>
    <property type="match status" value="1"/>
</dbReference>
<dbReference type="RefSeq" id="WP_009133010.1">
    <property type="nucleotide sequence ID" value="NZ_CP102250.1"/>
</dbReference>
<dbReference type="GO" id="GO:0016491">
    <property type="term" value="F:oxidoreductase activity"/>
    <property type="evidence" value="ECO:0007669"/>
    <property type="project" value="InterPro"/>
</dbReference>
<reference evidence="2 3" key="1">
    <citation type="submission" date="2011-08" db="EMBL/GenBank/DDBJ databases">
        <title>The Genome Sequence of Alistipes indistinctus YIT 12060.</title>
        <authorList>
            <consortium name="The Broad Institute Genome Sequencing Platform"/>
            <person name="Earl A."/>
            <person name="Ward D."/>
            <person name="Feldgarden M."/>
            <person name="Gevers D."/>
            <person name="Morotomi M."/>
            <person name="Young S.K."/>
            <person name="Zeng Q."/>
            <person name="Gargeya S."/>
            <person name="Fitzgerald M."/>
            <person name="Haas B."/>
            <person name="Abouelleil A."/>
            <person name="Alvarado L."/>
            <person name="Arachchi H.M."/>
            <person name="Berlin A."/>
            <person name="Brown A."/>
            <person name="Chapman S.B."/>
            <person name="Chen Z."/>
            <person name="Dunbar C."/>
            <person name="Freedman E."/>
            <person name="Gearin G."/>
            <person name="Gellesch M."/>
            <person name="Goldberg J."/>
            <person name="Griggs A."/>
            <person name="Gujja S."/>
            <person name="Heiman D."/>
            <person name="Howarth C."/>
            <person name="Larson L."/>
            <person name="Lui A."/>
            <person name="MacDonald P.J.P."/>
            <person name="Montmayeur A."/>
            <person name="Murphy C."/>
            <person name="Neiman D."/>
            <person name="Pearson M."/>
            <person name="Priest M."/>
            <person name="Roberts A."/>
            <person name="Saif S."/>
            <person name="Shea T."/>
            <person name="Shenoy N."/>
            <person name="Sisk P."/>
            <person name="Stolte C."/>
            <person name="Sykes S."/>
            <person name="Wortman J."/>
            <person name="Nusbaum C."/>
            <person name="Birren B."/>
        </authorList>
    </citation>
    <scope>NUCLEOTIDE SEQUENCE [LARGE SCALE GENOMIC DNA]</scope>
    <source>
        <strain evidence="2 3">YIT 12060</strain>
    </source>
</reference>
<name>G5H5J4_9BACT</name>